<organism evidence="12 13">
    <name type="scientific">Apolygus lucorum</name>
    <name type="common">Small green plant bug</name>
    <name type="synonym">Lygocoris lucorum</name>
    <dbReference type="NCBI Taxonomy" id="248454"/>
    <lineage>
        <taxon>Eukaryota</taxon>
        <taxon>Metazoa</taxon>
        <taxon>Ecdysozoa</taxon>
        <taxon>Arthropoda</taxon>
        <taxon>Hexapoda</taxon>
        <taxon>Insecta</taxon>
        <taxon>Pterygota</taxon>
        <taxon>Neoptera</taxon>
        <taxon>Paraneoptera</taxon>
        <taxon>Hemiptera</taxon>
        <taxon>Heteroptera</taxon>
        <taxon>Panheteroptera</taxon>
        <taxon>Cimicomorpha</taxon>
        <taxon>Miridae</taxon>
        <taxon>Mirini</taxon>
        <taxon>Apolygus</taxon>
    </lineage>
</organism>
<dbReference type="GO" id="GO:0005886">
    <property type="term" value="C:plasma membrane"/>
    <property type="evidence" value="ECO:0007669"/>
    <property type="project" value="UniProtKB-SubCell"/>
</dbReference>
<protein>
    <recommendedName>
        <fullName evidence="11">Ionotropic glutamate receptor C-terminal domain-containing protein</fullName>
    </recommendedName>
</protein>
<evidence type="ECO:0000313" key="12">
    <source>
        <dbReference type="EMBL" id="KAF6203628.1"/>
    </source>
</evidence>
<evidence type="ECO:0000256" key="10">
    <source>
        <dbReference type="SAM" id="Phobius"/>
    </source>
</evidence>
<evidence type="ECO:0000313" key="13">
    <source>
        <dbReference type="Proteomes" id="UP000466442"/>
    </source>
</evidence>
<evidence type="ECO:0000259" key="11">
    <source>
        <dbReference type="Pfam" id="PF00060"/>
    </source>
</evidence>
<dbReference type="InterPro" id="IPR001320">
    <property type="entry name" value="Iontro_rcpt_C"/>
</dbReference>
<feature type="transmembrane region" description="Helical" evidence="10">
    <location>
        <begin position="1296"/>
        <end position="1318"/>
    </location>
</feature>
<feature type="domain" description="Ionotropic glutamate receptor C-terminal" evidence="11">
    <location>
        <begin position="1229"/>
        <end position="1373"/>
    </location>
</feature>
<dbReference type="PANTHER" id="PTHR42643">
    <property type="entry name" value="IONOTROPIC RECEPTOR 20A-RELATED"/>
    <property type="match status" value="1"/>
</dbReference>
<dbReference type="InterPro" id="IPR052192">
    <property type="entry name" value="Insect_Ionotropic_Sensory_Rcpt"/>
</dbReference>
<keyword evidence="4 10" id="KW-0812">Transmembrane</keyword>
<comment type="caution">
    <text evidence="12">The sequence shown here is derived from an EMBL/GenBank/DDBJ whole genome shotgun (WGS) entry which is preliminary data.</text>
</comment>
<feature type="region of interest" description="Disordered" evidence="9">
    <location>
        <begin position="27"/>
        <end position="83"/>
    </location>
</feature>
<dbReference type="Proteomes" id="UP000466442">
    <property type="component" value="Unassembled WGS sequence"/>
</dbReference>
<dbReference type="GO" id="GO:0015276">
    <property type="term" value="F:ligand-gated monoatomic ion channel activity"/>
    <property type="evidence" value="ECO:0007669"/>
    <property type="project" value="InterPro"/>
</dbReference>
<feature type="transmembrane region" description="Helical" evidence="10">
    <location>
        <begin position="1488"/>
        <end position="1511"/>
    </location>
</feature>
<keyword evidence="8" id="KW-0325">Glycoprotein</keyword>
<accession>A0A8S9X5H2</accession>
<feature type="transmembrane region" description="Helical" evidence="10">
    <location>
        <begin position="372"/>
        <end position="391"/>
    </location>
</feature>
<evidence type="ECO:0000256" key="4">
    <source>
        <dbReference type="ARBA" id="ARBA00022692"/>
    </source>
</evidence>
<evidence type="ECO:0000256" key="2">
    <source>
        <dbReference type="ARBA" id="ARBA00008685"/>
    </source>
</evidence>
<feature type="transmembrane region" description="Helical" evidence="10">
    <location>
        <begin position="198"/>
        <end position="221"/>
    </location>
</feature>
<evidence type="ECO:0000256" key="3">
    <source>
        <dbReference type="ARBA" id="ARBA00022475"/>
    </source>
</evidence>
<feature type="transmembrane region" description="Helical" evidence="10">
    <location>
        <begin position="1223"/>
        <end position="1246"/>
    </location>
</feature>
<evidence type="ECO:0000256" key="9">
    <source>
        <dbReference type="SAM" id="MobiDB-lite"/>
    </source>
</evidence>
<keyword evidence="7" id="KW-0675">Receptor</keyword>
<evidence type="ECO:0000256" key="7">
    <source>
        <dbReference type="ARBA" id="ARBA00023170"/>
    </source>
</evidence>
<feature type="transmembrane region" description="Helical" evidence="10">
    <location>
        <begin position="757"/>
        <end position="777"/>
    </location>
</feature>
<keyword evidence="13" id="KW-1185">Reference proteome</keyword>
<dbReference type="Gene3D" id="3.40.190.10">
    <property type="entry name" value="Periplasmic binding protein-like II"/>
    <property type="match status" value="1"/>
</dbReference>
<dbReference type="Gene3D" id="1.10.287.70">
    <property type="match status" value="2"/>
</dbReference>
<evidence type="ECO:0000256" key="5">
    <source>
        <dbReference type="ARBA" id="ARBA00022989"/>
    </source>
</evidence>
<comment type="similarity">
    <text evidence="2">Belongs to the glutamate-gated ion channel (TC 1.A.10.1) family.</text>
</comment>
<dbReference type="Pfam" id="PF00060">
    <property type="entry name" value="Lig_chan"/>
    <property type="match status" value="1"/>
</dbReference>
<feature type="compositionally biased region" description="Basic and acidic residues" evidence="9">
    <location>
        <begin position="40"/>
        <end position="53"/>
    </location>
</feature>
<feature type="transmembrane region" description="Helical" evidence="10">
    <location>
        <begin position="684"/>
        <end position="706"/>
    </location>
</feature>
<dbReference type="EMBL" id="WIXP02000010">
    <property type="protein sequence ID" value="KAF6203628.1"/>
    <property type="molecule type" value="Genomic_DNA"/>
</dbReference>
<proteinExistence type="inferred from homology"/>
<comment type="subcellular location">
    <subcellularLocation>
        <location evidence="1">Cell membrane</location>
        <topology evidence="1">Multi-pass membrane protein</topology>
    </subcellularLocation>
</comment>
<dbReference type="GO" id="GO:0050906">
    <property type="term" value="P:detection of stimulus involved in sensory perception"/>
    <property type="evidence" value="ECO:0007669"/>
    <property type="project" value="UniProtKB-ARBA"/>
</dbReference>
<sequence length="1519" mass="173899">MLSKIERLRALDNQQRNIQELREQLIRNLETGSRSSRSSRKSETSRAEEDRLKMKTTTVQAQVEPPPKINASPLHHEQSQPMLSHFSERQQVPQDCRSYWGLDWKVFEAVADGMELTTKLVELPPTPSEDVTGQYDNGTWKGGILGNLDNGLIDTGFCGFAVERKKFSKNIVLGNSIRDTCLLYAVLHPKPNSEDWSVIFYSFDPTVHLCLGISIISFALIVQSIAHVDLFQSNSTSGFKSIGYSLSVAWGILMQGNFPNPWRMGTLRPFLFLWALFSILMTTSFSSHLVSNFARPPYHPKPRSVEDLVKFGYESPQIDSYPLSSIIDPDDPNSHEWLNRIYLVKDHSQLVDILDTKPLQALFGFKYDDDVFIPYRATLVIFVVFAIDWIHGGRMMREMEMVTDGEDVLDILGDRDFRRSVFYVFPENFNCISFSGDTSIFHEKLAAVTRHFKLPFVMTEGKHSLNCNATFVSVEDIDSLRKAISSQTFWGSPRFYYLVHNSSFSRLEQMFLGNTSFFKEAEVAITLYKRYKQLLIYRPPLREMKLVDIPKSGYWPKTDTTLKNRKEIRFTTGNCDMHSVFEFNGSDYNIKGLEWRIFSAIITKMGLKSKFVPTTEDFFLGNFNGTWSGGMLGSVVDNVVDVGFCSFWIEWRKSTPGLQMSNPYKKSCVTYMVRRPKVAAHSTISSFSPPVTAMMIITIVTASTVMNYLTRSAKYWVSSTYAGYRSWSHCLVAAWGMFVQANYPTQSRELGSIRPMVFILATFSLIMTASFSSQLILNFSSPSYTRMPKNLKELVDFGYSDTYFGPPPYPWTGVLDMNDPYSMKWIKRSHSAPNFTNLVHILKTKQKRTFIGTMYRKKFFMPMAPFLIPHDVMAQYEVMDSCIGNVYQSFAFQQGSPFIPSFNRYMSVFLQHGMVRKAIIALFIGTSLGDVSDMYQVIKGYVKLTEDFHEPFEILFRYAFTGYRCIQVISDHSAFGEYAMEHIYHSFGMPPITRGYFDEIQGCEGFVFLVETTEGVIPLIRKYPLFAEHRFLIILPDQSHKKILSLEKNIHSFGDAEILITTTRNLSVAYRLGQPERKQFEIIDEFQEPWEVEEVILDFKGRTIKVLTYNCSLFSQIGPLNKDKSTNYTAGAETDVFVGITESLNLKIEWEVLKDMPVHAIFFSKNKWFAKPLIEKKVDIAYGGLTITQKMLIGDIDLSPSLLLCFRFLVPRPKVIQAQWNSIFTVFAADVWVTIGLALLITTMILQRVTTHTRKYIHTEGIDQYTKLGGSGLQLLSIMVLADVPPSTELQGACRYILSFWSFSAMVITTIFSSGLVSHLTSQHYSRKIDTVEELIDRNFKWGFIAQPDFSELLNTKGNLLHARLRVRAKRMKDQQDHIDHLKRGKQFLWGAQVYNQFFLPEEDLPPEILANFEVADDCFIKYYIAYAFRPGSPYLGAYNQIIKTYTETGLMKKDFSRVLQSYARRYPYSLTVLQLTTPKLSGGSLKLYHLTGIIGIWGLGLGIAIVVFILEMLQKCHI</sequence>
<name>A0A8S9X5H2_APOLU</name>
<evidence type="ECO:0000256" key="8">
    <source>
        <dbReference type="ARBA" id="ARBA00023180"/>
    </source>
</evidence>
<reference evidence="12" key="1">
    <citation type="journal article" date="2021" name="Mol. Ecol. Resour.">
        <title>Apolygus lucorum genome provides insights into omnivorousness and mesophyll feeding.</title>
        <authorList>
            <person name="Liu Y."/>
            <person name="Liu H."/>
            <person name="Wang H."/>
            <person name="Huang T."/>
            <person name="Liu B."/>
            <person name="Yang B."/>
            <person name="Yin L."/>
            <person name="Li B."/>
            <person name="Zhang Y."/>
            <person name="Zhang S."/>
            <person name="Jiang F."/>
            <person name="Zhang X."/>
            <person name="Ren Y."/>
            <person name="Wang B."/>
            <person name="Wang S."/>
            <person name="Lu Y."/>
            <person name="Wu K."/>
            <person name="Fan W."/>
            <person name="Wang G."/>
        </authorList>
    </citation>
    <scope>NUCLEOTIDE SEQUENCE</scope>
    <source>
        <strain evidence="12">12Hb</strain>
    </source>
</reference>
<feature type="transmembrane region" description="Helical" evidence="10">
    <location>
        <begin position="241"/>
        <end position="258"/>
    </location>
</feature>
<gene>
    <name evidence="12" type="ORF">GE061_001960</name>
</gene>
<dbReference type="OrthoDB" id="6620638at2759"/>
<keyword evidence="6 10" id="KW-0472">Membrane</keyword>
<keyword evidence="5 10" id="KW-1133">Transmembrane helix</keyword>
<dbReference type="SUPFAM" id="SSF53850">
    <property type="entry name" value="Periplasmic binding protein-like II"/>
    <property type="match status" value="2"/>
</dbReference>
<evidence type="ECO:0000256" key="6">
    <source>
        <dbReference type="ARBA" id="ARBA00023136"/>
    </source>
</evidence>
<feature type="transmembrane region" description="Helical" evidence="10">
    <location>
        <begin position="726"/>
        <end position="745"/>
    </location>
</feature>
<feature type="transmembrane region" description="Helical" evidence="10">
    <location>
        <begin position="270"/>
        <end position="290"/>
    </location>
</feature>
<keyword evidence="3" id="KW-1003">Cell membrane</keyword>
<evidence type="ECO:0000256" key="1">
    <source>
        <dbReference type="ARBA" id="ARBA00004651"/>
    </source>
</evidence>
<dbReference type="PANTHER" id="PTHR42643:SF24">
    <property type="entry name" value="IONOTROPIC RECEPTOR 60A"/>
    <property type="match status" value="1"/>
</dbReference>